<keyword evidence="3" id="KW-1185">Reference proteome</keyword>
<keyword evidence="1" id="KW-0472">Membrane</keyword>
<dbReference type="Proteomes" id="UP000295313">
    <property type="component" value="Unassembled WGS sequence"/>
</dbReference>
<dbReference type="AlphaFoldDB" id="A0A4R8IDV6"/>
<comment type="caution">
    <text evidence="2">The sequence shown here is derived from an EMBL/GenBank/DDBJ whole genome shotgun (WGS) entry which is preliminary data.</text>
</comment>
<gene>
    <name evidence="2" type="ORF">B0I22_3379</name>
</gene>
<evidence type="ECO:0000313" key="2">
    <source>
        <dbReference type="EMBL" id="TDX83299.1"/>
    </source>
</evidence>
<organism evidence="2 3">
    <name type="scientific">Epilithonimonas xixisoli</name>
    <dbReference type="NCBI Taxonomy" id="1476462"/>
    <lineage>
        <taxon>Bacteria</taxon>
        <taxon>Pseudomonadati</taxon>
        <taxon>Bacteroidota</taxon>
        <taxon>Flavobacteriia</taxon>
        <taxon>Flavobacteriales</taxon>
        <taxon>Weeksellaceae</taxon>
        <taxon>Chryseobacterium group</taxon>
        <taxon>Epilithonimonas</taxon>
    </lineage>
</organism>
<proteinExistence type="predicted"/>
<reference evidence="2 3" key="1">
    <citation type="submission" date="2019-03" db="EMBL/GenBank/DDBJ databases">
        <title>Genomic Encyclopedia of Type Strains, Phase III (KMG-III): the genomes of soil and plant-associated and newly described type strains.</title>
        <authorList>
            <person name="Whitman W."/>
        </authorList>
    </citation>
    <scope>NUCLEOTIDE SEQUENCE [LARGE SCALE GENOMIC DNA]</scope>
    <source>
        <strain evidence="2 3">CGMCC 1.12802</strain>
    </source>
</reference>
<evidence type="ECO:0000256" key="1">
    <source>
        <dbReference type="SAM" id="Phobius"/>
    </source>
</evidence>
<keyword evidence="1" id="KW-1133">Transmembrane helix</keyword>
<sequence>MKFYRTATTIIIYLLIAVLNILIFGEYLKTTKLSGGEVGMMPIAIMITSGIAFLLSTITFLIINTKKKISFTSSLFIYHIIYLGVLISSGFDFKNLVNLKYTNFDLFIILIPLSIWAIVSLVCALWVSKWLENN</sequence>
<feature type="transmembrane region" description="Helical" evidence="1">
    <location>
        <begin position="7"/>
        <end position="28"/>
    </location>
</feature>
<protein>
    <submittedName>
        <fullName evidence="2">Uncharacterized protein</fullName>
    </submittedName>
</protein>
<dbReference type="EMBL" id="SOEO01000003">
    <property type="protein sequence ID" value="TDX83299.1"/>
    <property type="molecule type" value="Genomic_DNA"/>
</dbReference>
<feature type="transmembrane region" description="Helical" evidence="1">
    <location>
        <begin position="75"/>
        <end position="94"/>
    </location>
</feature>
<keyword evidence="1" id="KW-0812">Transmembrane</keyword>
<name>A0A4R8IDV6_9FLAO</name>
<feature type="transmembrane region" description="Helical" evidence="1">
    <location>
        <begin position="106"/>
        <end position="127"/>
    </location>
</feature>
<accession>A0A4R8IDV6</accession>
<feature type="transmembrane region" description="Helical" evidence="1">
    <location>
        <begin position="40"/>
        <end position="63"/>
    </location>
</feature>
<evidence type="ECO:0000313" key="3">
    <source>
        <dbReference type="Proteomes" id="UP000295313"/>
    </source>
</evidence>